<evidence type="ECO:0000313" key="3">
    <source>
        <dbReference type="EMBL" id="MBD1363063.1"/>
    </source>
</evidence>
<dbReference type="Proteomes" id="UP000606600">
    <property type="component" value="Unassembled WGS sequence"/>
</dbReference>
<comment type="caution">
    <text evidence="3">The sequence shown here is derived from an EMBL/GenBank/DDBJ whole genome shotgun (WGS) entry which is preliminary data.</text>
</comment>
<dbReference type="CDD" id="cd03789">
    <property type="entry name" value="GT9_LPS_heptosyltransferase"/>
    <property type="match status" value="1"/>
</dbReference>
<dbReference type="Pfam" id="PF01075">
    <property type="entry name" value="Glyco_transf_9"/>
    <property type="match status" value="1"/>
</dbReference>
<dbReference type="SUPFAM" id="SSF53756">
    <property type="entry name" value="UDP-Glycosyltransferase/glycogen phosphorylase"/>
    <property type="match status" value="1"/>
</dbReference>
<reference evidence="3 4" key="1">
    <citation type="submission" date="2020-09" db="EMBL/GenBank/DDBJ databases">
        <title>Novel species of Mucilaginibacter isolated from a glacier on the Tibetan Plateau.</title>
        <authorList>
            <person name="Liu Q."/>
            <person name="Xin Y.-H."/>
        </authorList>
    </citation>
    <scope>NUCLEOTIDE SEQUENCE [LARGE SCALE GENOMIC DNA]</scope>
    <source>
        <strain evidence="3 4">ZT4R22</strain>
    </source>
</reference>
<gene>
    <name evidence="3" type="ORF">IDJ77_04500</name>
</gene>
<dbReference type="PANTHER" id="PTHR30160">
    <property type="entry name" value="TETRAACYLDISACCHARIDE 4'-KINASE-RELATED"/>
    <property type="match status" value="1"/>
</dbReference>
<sequence length="382" mass="42920">MKEIVYRFSPNISAKKIRVIKLTDKLLSGIFRKGDKKVIDNQVIKEVTIVQLAHIGDLILMLPALKKLKVLSNYKINLVVNSQNFAIASKLKFVDSVTVADAPWFARGKKGSYFGFLKQLRKIKTDFIFDVRGDLRNNLFIKLFTRHKVFAGYNVGGGGALLDEVFPFDHTGHSTGLTKPLFNYLNLPDFDFSNFWEADDIPYEIVNNHVFPDNFMVMHLGAGAESRRWPVQSFIETLKVVSKDIPVYVLGTKQDATQEEIAAIIAMPNVVNCVGAYSIPQSIYILKRSSLFMGLESGFSHIAAMLRKKSFILFSGTSNINVWKPYSFTEGQVTLLNHVVECDLVTGCGKFTCDNNICMKHIYPFEVSSLIQSHLQNTASVA</sequence>
<evidence type="ECO:0000256" key="1">
    <source>
        <dbReference type="ARBA" id="ARBA00022676"/>
    </source>
</evidence>
<dbReference type="InterPro" id="IPR051199">
    <property type="entry name" value="LPS_LOS_Heptosyltrfase"/>
</dbReference>
<dbReference type="RefSeq" id="WP_191187736.1">
    <property type="nucleotide sequence ID" value="NZ_JACWMY010000002.1"/>
</dbReference>
<dbReference type="Gene3D" id="3.40.50.2000">
    <property type="entry name" value="Glycogen Phosphorylase B"/>
    <property type="match status" value="2"/>
</dbReference>
<protein>
    <submittedName>
        <fullName evidence="3">Glycosyltransferase family 9 protein</fullName>
    </submittedName>
</protein>
<evidence type="ECO:0000313" key="4">
    <source>
        <dbReference type="Proteomes" id="UP000606600"/>
    </source>
</evidence>
<organism evidence="3 4">
    <name type="scientific">Mucilaginibacter pankratovii</name>
    <dbReference type="NCBI Taxonomy" id="2772110"/>
    <lineage>
        <taxon>Bacteria</taxon>
        <taxon>Pseudomonadati</taxon>
        <taxon>Bacteroidota</taxon>
        <taxon>Sphingobacteriia</taxon>
        <taxon>Sphingobacteriales</taxon>
        <taxon>Sphingobacteriaceae</taxon>
        <taxon>Mucilaginibacter</taxon>
    </lineage>
</organism>
<name>A0ABR7WLR6_9SPHI</name>
<dbReference type="EMBL" id="JACWMY010000002">
    <property type="protein sequence ID" value="MBD1363063.1"/>
    <property type="molecule type" value="Genomic_DNA"/>
</dbReference>
<keyword evidence="2" id="KW-0808">Transferase</keyword>
<dbReference type="InterPro" id="IPR002201">
    <property type="entry name" value="Glyco_trans_9"/>
</dbReference>
<proteinExistence type="predicted"/>
<keyword evidence="4" id="KW-1185">Reference proteome</keyword>
<evidence type="ECO:0000256" key="2">
    <source>
        <dbReference type="ARBA" id="ARBA00022679"/>
    </source>
</evidence>
<keyword evidence="1" id="KW-0328">Glycosyltransferase</keyword>
<accession>A0ABR7WLR6</accession>